<dbReference type="SUPFAM" id="SSF53686">
    <property type="entry name" value="Tryptophan synthase beta subunit-like PLP-dependent enzymes"/>
    <property type="match status" value="1"/>
</dbReference>
<feature type="compositionally biased region" description="Basic and acidic residues" evidence="1">
    <location>
        <begin position="13"/>
        <end position="22"/>
    </location>
</feature>
<dbReference type="EMBL" id="BOOB01000024">
    <property type="protein sequence ID" value="GIH33267.1"/>
    <property type="molecule type" value="Genomic_DNA"/>
</dbReference>
<reference evidence="2 3" key="1">
    <citation type="submission" date="2021-01" db="EMBL/GenBank/DDBJ databases">
        <title>Whole genome shotgun sequence of Microbispora amethystogenes NBRC 101907.</title>
        <authorList>
            <person name="Komaki H."/>
            <person name="Tamura T."/>
        </authorList>
    </citation>
    <scope>NUCLEOTIDE SEQUENCE [LARGE SCALE GENOMIC DNA]</scope>
    <source>
        <strain evidence="2 3">NBRC 101907</strain>
    </source>
</reference>
<evidence type="ECO:0008006" key="4">
    <source>
        <dbReference type="Google" id="ProtNLM"/>
    </source>
</evidence>
<evidence type="ECO:0000313" key="2">
    <source>
        <dbReference type="EMBL" id="GIH33267.1"/>
    </source>
</evidence>
<name>A0ABQ4FEL5_9ACTN</name>
<evidence type="ECO:0000256" key="1">
    <source>
        <dbReference type="SAM" id="MobiDB-lite"/>
    </source>
</evidence>
<dbReference type="InterPro" id="IPR036052">
    <property type="entry name" value="TrpB-like_PALP_sf"/>
</dbReference>
<comment type="caution">
    <text evidence="2">The sequence shown here is derived from an EMBL/GenBank/DDBJ whole genome shotgun (WGS) entry which is preliminary data.</text>
</comment>
<dbReference type="RefSeq" id="WP_204286299.1">
    <property type="nucleotide sequence ID" value="NZ_BAABEJ010000013.1"/>
</dbReference>
<accession>A0ABQ4FEL5</accession>
<protein>
    <recommendedName>
        <fullName evidence="4">1-aminocyclopropane-1-carboxylate deaminase</fullName>
    </recommendedName>
</protein>
<sequence>MTRSSQGIEPPSDPERFSERYRPHARRPIDGALPAARRAFTLDPVHEGRSMAGLIDLVRDGDIPKGANVLYAHLGGQPALNACSGVLR</sequence>
<evidence type="ECO:0000313" key="3">
    <source>
        <dbReference type="Proteomes" id="UP000651728"/>
    </source>
</evidence>
<dbReference type="Proteomes" id="UP000651728">
    <property type="component" value="Unassembled WGS sequence"/>
</dbReference>
<organism evidence="2 3">
    <name type="scientific">Microbispora amethystogenes</name>
    <dbReference type="NCBI Taxonomy" id="1427754"/>
    <lineage>
        <taxon>Bacteria</taxon>
        <taxon>Bacillati</taxon>
        <taxon>Actinomycetota</taxon>
        <taxon>Actinomycetes</taxon>
        <taxon>Streptosporangiales</taxon>
        <taxon>Streptosporangiaceae</taxon>
        <taxon>Microbispora</taxon>
    </lineage>
</organism>
<dbReference type="Gene3D" id="3.40.50.1100">
    <property type="match status" value="1"/>
</dbReference>
<proteinExistence type="predicted"/>
<feature type="region of interest" description="Disordered" evidence="1">
    <location>
        <begin position="1"/>
        <end position="30"/>
    </location>
</feature>
<gene>
    <name evidence="2" type="ORF">Mam01_34310</name>
</gene>
<keyword evidence="3" id="KW-1185">Reference proteome</keyword>